<sequence>MLATSLSIVVMVGSYLNAFAKTAILGLGFSLYFCFIVAITNPTVYNPSAYLDTGFALLCGIAVAAVAFSVLMPRAGDWISAQYMKQIRGLIAHGAREGDLDDLLYTFELSLRDFILMIASAPVDARVDRDHLIGWAFAALEIGRSMIQVRLDTERLGNALPTGWAAEQDAWLAALAEVFEAVTPQAAEGALMATRRALDRLPLGPNIAVDAETLTRYRMRALLHFTELTLRDDTFALWQTRQVQA</sequence>
<dbReference type="Proteomes" id="UP000571554">
    <property type="component" value="Unassembled WGS sequence"/>
</dbReference>
<keyword evidence="3" id="KW-1185">Reference proteome</keyword>
<gene>
    <name evidence="2" type="ORF">F4827_006560</name>
</gene>
<dbReference type="InterPro" id="IPR006726">
    <property type="entry name" value="PHBA_efflux_AaeB/fusaric-R"/>
</dbReference>
<evidence type="ECO:0000313" key="3">
    <source>
        <dbReference type="Proteomes" id="UP000571554"/>
    </source>
</evidence>
<keyword evidence="1" id="KW-1133">Transmembrane helix</keyword>
<evidence type="ECO:0000313" key="2">
    <source>
        <dbReference type="EMBL" id="MBB6106684.1"/>
    </source>
</evidence>
<protein>
    <submittedName>
        <fullName evidence="2">Putative membrane protein YccC</fullName>
    </submittedName>
</protein>
<feature type="transmembrane region" description="Helical" evidence="1">
    <location>
        <begin position="50"/>
        <end position="71"/>
    </location>
</feature>
<proteinExistence type="predicted"/>
<feature type="transmembrane region" description="Helical" evidence="1">
    <location>
        <begin position="12"/>
        <end position="38"/>
    </location>
</feature>
<dbReference type="EMBL" id="JACHBW010000030">
    <property type="protein sequence ID" value="MBB6106684.1"/>
    <property type="molecule type" value="Genomic_DNA"/>
</dbReference>
<accession>A0A7W9U464</accession>
<name>A0A7W9U464_9BURK</name>
<organism evidence="2 3">
    <name type="scientific">Paraburkholderia bannensis</name>
    <dbReference type="NCBI Taxonomy" id="765414"/>
    <lineage>
        <taxon>Bacteria</taxon>
        <taxon>Pseudomonadati</taxon>
        <taxon>Pseudomonadota</taxon>
        <taxon>Betaproteobacteria</taxon>
        <taxon>Burkholderiales</taxon>
        <taxon>Burkholderiaceae</taxon>
        <taxon>Paraburkholderia</taxon>
    </lineage>
</organism>
<evidence type="ECO:0000256" key="1">
    <source>
        <dbReference type="SAM" id="Phobius"/>
    </source>
</evidence>
<dbReference type="AlphaFoldDB" id="A0A7W9U464"/>
<comment type="caution">
    <text evidence="2">The sequence shown here is derived from an EMBL/GenBank/DDBJ whole genome shotgun (WGS) entry which is preliminary data.</text>
</comment>
<dbReference type="GO" id="GO:0005886">
    <property type="term" value="C:plasma membrane"/>
    <property type="evidence" value="ECO:0007669"/>
    <property type="project" value="InterPro"/>
</dbReference>
<keyword evidence="1" id="KW-0812">Transmembrane</keyword>
<dbReference type="GO" id="GO:0022857">
    <property type="term" value="F:transmembrane transporter activity"/>
    <property type="evidence" value="ECO:0007669"/>
    <property type="project" value="InterPro"/>
</dbReference>
<dbReference type="Pfam" id="PF04632">
    <property type="entry name" value="FUSC"/>
    <property type="match status" value="1"/>
</dbReference>
<keyword evidence="1" id="KW-0472">Membrane</keyword>
<reference evidence="2 3" key="1">
    <citation type="submission" date="2020-08" db="EMBL/GenBank/DDBJ databases">
        <title>Above-ground endophytic microbial communities from plants in different locations in the United States.</title>
        <authorList>
            <person name="Frank C."/>
        </authorList>
    </citation>
    <scope>NUCLEOTIDE SEQUENCE [LARGE SCALE GENOMIC DNA]</scope>
    <source>
        <strain evidence="2 3">WP4_2_2</strain>
    </source>
</reference>